<evidence type="ECO:0000313" key="1">
    <source>
        <dbReference type="EMBL" id="KAH7247651.1"/>
    </source>
</evidence>
<evidence type="ECO:0008006" key="3">
    <source>
        <dbReference type="Google" id="ProtNLM"/>
    </source>
</evidence>
<dbReference type="SUPFAM" id="SSF53335">
    <property type="entry name" value="S-adenosyl-L-methionine-dependent methyltransferases"/>
    <property type="match status" value="1"/>
</dbReference>
<evidence type="ECO:0000313" key="2">
    <source>
        <dbReference type="Proteomes" id="UP000720189"/>
    </source>
</evidence>
<proteinExistence type="predicted"/>
<dbReference type="OrthoDB" id="2013972at2759"/>
<dbReference type="EMBL" id="JAGMUX010000010">
    <property type="protein sequence ID" value="KAH7247651.1"/>
    <property type="molecule type" value="Genomic_DNA"/>
</dbReference>
<gene>
    <name evidence="1" type="ORF">BKA55DRAFT_71240</name>
</gene>
<dbReference type="Gene3D" id="3.40.50.150">
    <property type="entry name" value="Vaccinia Virus protein VP39"/>
    <property type="match status" value="1"/>
</dbReference>
<dbReference type="CDD" id="cd02440">
    <property type="entry name" value="AdoMet_MTases"/>
    <property type="match status" value="1"/>
</dbReference>
<reference evidence="1" key="1">
    <citation type="journal article" date="2021" name="Nat. Commun.">
        <title>Genetic determinants of endophytism in the Arabidopsis root mycobiome.</title>
        <authorList>
            <person name="Mesny F."/>
            <person name="Miyauchi S."/>
            <person name="Thiergart T."/>
            <person name="Pickel B."/>
            <person name="Atanasova L."/>
            <person name="Karlsson M."/>
            <person name="Huettel B."/>
            <person name="Barry K.W."/>
            <person name="Haridas S."/>
            <person name="Chen C."/>
            <person name="Bauer D."/>
            <person name="Andreopoulos W."/>
            <person name="Pangilinan J."/>
            <person name="LaButti K."/>
            <person name="Riley R."/>
            <person name="Lipzen A."/>
            <person name="Clum A."/>
            <person name="Drula E."/>
            <person name="Henrissat B."/>
            <person name="Kohler A."/>
            <person name="Grigoriev I.V."/>
            <person name="Martin F.M."/>
            <person name="Hacquard S."/>
        </authorList>
    </citation>
    <scope>NUCLEOTIDE SEQUENCE</scope>
    <source>
        <strain evidence="1">MPI-CAGE-AT-0023</strain>
    </source>
</reference>
<dbReference type="InterPro" id="IPR029063">
    <property type="entry name" value="SAM-dependent_MTases_sf"/>
</dbReference>
<dbReference type="GeneID" id="70230773"/>
<dbReference type="RefSeq" id="XP_046048234.1">
    <property type="nucleotide sequence ID" value="XM_046200819.1"/>
</dbReference>
<dbReference type="Pfam" id="PF13489">
    <property type="entry name" value="Methyltransf_23"/>
    <property type="match status" value="1"/>
</dbReference>
<organism evidence="1 2">
    <name type="scientific">Fusarium redolens</name>
    <dbReference type="NCBI Taxonomy" id="48865"/>
    <lineage>
        <taxon>Eukaryota</taxon>
        <taxon>Fungi</taxon>
        <taxon>Dikarya</taxon>
        <taxon>Ascomycota</taxon>
        <taxon>Pezizomycotina</taxon>
        <taxon>Sordariomycetes</taxon>
        <taxon>Hypocreomycetidae</taxon>
        <taxon>Hypocreales</taxon>
        <taxon>Nectriaceae</taxon>
        <taxon>Fusarium</taxon>
        <taxon>Fusarium redolens species complex</taxon>
    </lineage>
</organism>
<name>A0A9P9GYN2_FUSRE</name>
<protein>
    <recommendedName>
        <fullName evidence="3">Methyltransferase</fullName>
    </recommendedName>
</protein>
<sequence length="151" mass="16669">MTTADGDLIVVPDDDVQSPLTTTLHENDLANLASRLLTMGTPHLGIASSTASMRSSIIDYRHENGRRYHRYKDGKYNFPNDDQENERLEHHLCLLTLGNKLGLSPPNLPDSKVKRVLDLGTGTGIWAIDFGDEHPEAEIIGIDLSPIQPSL</sequence>
<dbReference type="AlphaFoldDB" id="A0A9P9GYN2"/>
<comment type="caution">
    <text evidence="1">The sequence shown here is derived from an EMBL/GenBank/DDBJ whole genome shotgun (WGS) entry which is preliminary data.</text>
</comment>
<accession>A0A9P9GYN2</accession>
<keyword evidence="2" id="KW-1185">Reference proteome</keyword>
<dbReference type="Proteomes" id="UP000720189">
    <property type="component" value="Unassembled WGS sequence"/>
</dbReference>